<dbReference type="PANTHER" id="PTHR13667:SF5">
    <property type="entry name" value="WD REPEAT-CONTAINING AND PLANAR CELL POLARITY EFFECTOR PROTEIN FRITZ HOMOLOG"/>
    <property type="match status" value="1"/>
</dbReference>
<evidence type="ECO:0000256" key="5">
    <source>
        <dbReference type="ARBA" id="ARBA00022490"/>
    </source>
</evidence>
<evidence type="ECO:0000256" key="11">
    <source>
        <dbReference type="ARBA" id="ARBA00023212"/>
    </source>
</evidence>
<dbReference type="EMBL" id="JBJJXI010000088">
    <property type="protein sequence ID" value="KAL3394835.1"/>
    <property type="molecule type" value="Genomic_DNA"/>
</dbReference>
<comment type="similarity">
    <text evidence="3">Belongs to the WD repeat fritz family.</text>
</comment>
<keyword evidence="7" id="KW-0677">Repeat</keyword>
<keyword evidence="12" id="KW-0966">Cell projection</keyword>
<evidence type="ECO:0000256" key="1">
    <source>
        <dbReference type="ARBA" id="ARBA00004236"/>
    </source>
</evidence>
<sequence>MFVLLGELNFWTFDSDVDVKDTDFGAFSYHDKKFENVYEEGKKSYAQMRGMVYVPQNKKGNKLKDNIKYLEEQLATYSTVYCQWFDYCTIQLMLSSGLLIYVQVNLCSGDIQKIIFDKYLIGKLSERLSDVIITKNYLVCTYNDTQVTLISFAKSKKSIFDKINKLDSKIVTFDLCGPAGRRLEKKIQHNKSEDLILIWWKSTMNEVFPWSPTVKEHDRANVHLYRIIGSKLELLCYLRTEFDPLCITFHTSYNNVFHSLEQKVSRKGEVTVEWRTYEVSQNDKLQKIAIVSVPLPTHTSCVKFSPNQDILLLCCIDGTITLHDQVKSINNIIKTAFIPTLACWHSDGHLFAVANERGQVQYFDIALNCLKSQMTGEDIAPANVIDLSSYFRTQPALIRLEWAKKNEPNTFVDYYNHGDSLIFLLFERGPIAILRSIESDNLGGDVLVQKYLGLSLVQQATSLLLAMNWDLHPQACMHSLNQIVNFLFKMPLTPDRENLIQNALGSFHVPAKPLSQAVIDEYGNEVRDLTRRFFHYLLRYRLFEKAFRLAIDLSDHDLFMDIHFYAVVLKDTEMAAAAKEKAEEIISRCNSSNSSHSTCSRPSCSICSDSESDKDESYSEDTESEEPPRKEKLHSKRMPKLNYPKSPNSQVPPLPVVYTPVYNNGGFMSTSFNETVDSTHNNLMSTSFNLPSSNITPVSLSYSASDLIPNTLLSARPYNSTSATFSLITTPTFTQPVNYDNLVSPVESLSIINQLTPSVAQLSLNSMSLENIANPYQSANIVPSAIPTSICDTKPVEITSSTMSSIVTNTTSNLMTTSFTNFSSNTISFSENGNNVQKNTEFNSNNTFSSGIKTNSPLTSSALSNLPINKTEITLKTSSEINESPSPPIFNSVSNLMSTSFNDPVDTNDDSNGNSCDSSSNSNSTKDHSASNIPPPPPPLITDTLSSYMQNLPKKSFSLSGSTPGLLDLDNSFSKLQHAQPLHAPPSFLPHQNSVSNILQSHHRNNIQATRKYRLDYDLDYIPFHNSCDNLSSSNAHTSHIKSNNYNFSPKPFDSKLYKLGISQSSVNVNSIRDYRPSSNVPPLPIITTSSNEKLSSPSTTPLDTVATVTDKPKVKFSDTVTHILVPTSGPTYRPIRSVTQLHPMDPKRELADSLPLCLGNEDYLKDFQPLSKDGLDKVKDSIKTEEPAKIKVVHFGLL</sequence>
<evidence type="ECO:0000256" key="4">
    <source>
        <dbReference type="ARBA" id="ARBA00022475"/>
    </source>
</evidence>
<feature type="region of interest" description="Disordered" evidence="13">
    <location>
        <begin position="590"/>
        <end position="649"/>
    </location>
</feature>
<dbReference type="Gene3D" id="2.130.10.10">
    <property type="entry name" value="YVTN repeat-like/Quinoprotein amine dehydrogenase"/>
    <property type="match status" value="1"/>
</dbReference>
<feature type="region of interest" description="Disordered" evidence="13">
    <location>
        <begin position="878"/>
        <end position="945"/>
    </location>
</feature>
<evidence type="ECO:0000256" key="8">
    <source>
        <dbReference type="ARBA" id="ARBA00022794"/>
    </source>
</evidence>
<dbReference type="GO" id="GO:0030030">
    <property type="term" value="P:cell projection organization"/>
    <property type="evidence" value="ECO:0007669"/>
    <property type="project" value="UniProtKB-KW"/>
</dbReference>
<keyword evidence="4" id="KW-1003">Cell membrane</keyword>
<dbReference type="GO" id="GO:0005930">
    <property type="term" value="C:axoneme"/>
    <property type="evidence" value="ECO:0007669"/>
    <property type="project" value="UniProtKB-SubCell"/>
</dbReference>
<evidence type="ECO:0000256" key="2">
    <source>
        <dbReference type="ARBA" id="ARBA00004430"/>
    </source>
</evidence>
<feature type="compositionally biased region" description="Acidic residues" evidence="13">
    <location>
        <begin position="610"/>
        <end position="625"/>
    </location>
</feature>
<keyword evidence="15" id="KW-1185">Reference proteome</keyword>
<gene>
    <name evidence="14" type="ORF">TKK_011097</name>
</gene>
<dbReference type="AlphaFoldDB" id="A0ABD2WPL2"/>
<evidence type="ECO:0000256" key="13">
    <source>
        <dbReference type="SAM" id="MobiDB-lite"/>
    </source>
</evidence>
<evidence type="ECO:0000256" key="6">
    <source>
        <dbReference type="ARBA" id="ARBA00022574"/>
    </source>
</evidence>
<keyword evidence="11" id="KW-0206">Cytoskeleton</keyword>
<keyword evidence="6" id="KW-0853">WD repeat</keyword>
<comment type="caution">
    <text evidence="14">The sequence shown here is derived from an EMBL/GenBank/DDBJ whole genome shotgun (WGS) entry which is preliminary data.</text>
</comment>
<keyword evidence="9" id="KW-0969">Cilium</keyword>
<organism evidence="14 15">
    <name type="scientific">Trichogramma kaykai</name>
    <dbReference type="NCBI Taxonomy" id="54128"/>
    <lineage>
        <taxon>Eukaryota</taxon>
        <taxon>Metazoa</taxon>
        <taxon>Ecdysozoa</taxon>
        <taxon>Arthropoda</taxon>
        <taxon>Hexapoda</taxon>
        <taxon>Insecta</taxon>
        <taxon>Pterygota</taxon>
        <taxon>Neoptera</taxon>
        <taxon>Endopterygota</taxon>
        <taxon>Hymenoptera</taxon>
        <taxon>Apocrita</taxon>
        <taxon>Proctotrupomorpha</taxon>
        <taxon>Chalcidoidea</taxon>
        <taxon>Trichogrammatidae</taxon>
        <taxon>Trichogramma</taxon>
    </lineage>
</organism>
<dbReference type="InterPro" id="IPR036322">
    <property type="entry name" value="WD40_repeat_dom_sf"/>
</dbReference>
<proteinExistence type="inferred from homology"/>
<protein>
    <recommendedName>
        <fullName evidence="16">WD repeat-containing and planar cell polarity effector protein fritz</fullName>
    </recommendedName>
</protein>
<dbReference type="GO" id="GO:0005886">
    <property type="term" value="C:plasma membrane"/>
    <property type="evidence" value="ECO:0007669"/>
    <property type="project" value="UniProtKB-SubCell"/>
</dbReference>
<dbReference type="Proteomes" id="UP001627154">
    <property type="component" value="Unassembled WGS sequence"/>
</dbReference>
<evidence type="ECO:0000256" key="7">
    <source>
        <dbReference type="ARBA" id="ARBA00022737"/>
    </source>
</evidence>
<evidence type="ECO:0000256" key="3">
    <source>
        <dbReference type="ARBA" id="ARBA00006059"/>
    </source>
</evidence>
<feature type="compositionally biased region" description="Low complexity" evidence="13">
    <location>
        <begin position="590"/>
        <end position="609"/>
    </location>
</feature>
<keyword evidence="8" id="KW-0970">Cilium biogenesis/degradation</keyword>
<keyword evidence="5" id="KW-0963">Cytoplasm</keyword>
<feature type="compositionally biased region" description="Low complexity" evidence="13">
    <location>
        <begin position="910"/>
        <end position="924"/>
    </location>
</feature>
<keyword evidence="10" id="KW-0472">Membrane</keyword>
<evidence type="ECO:0000256" key="10">
    <source>
        <dbReference type="ARBA" id="ARBA00023136"/>
    </source>
</evidence>
<name>A0ABD2WPL2_9HYME</name>
<evidence type="ECO:0008006" key="16">
    <source>
        <dbReference type="Google" id="ProtNLM"/>
    </source>
</evidence>
<reference evidence="14 15" key="1">
    <citation type="journal article" date="2024" name="bioRxiv">
        <title>A reference genome for Trichogramma kaykai: A tiny desert-dwelling parasitoid wasp with competing sex-ratio distorters.</title>
        <authorList>
            <person name="Culotta J."/>
            <person name="Lindsey A.R."/>
        </authorList>
    </citation>
    <scope>NUCLEOTIDE SEQUENCE [LARGE SCALE GENOMIC DNA]</scope>
    <source>
        <strain evidence="14 15">KSX58</strain>
    </source>
</reference>
<dbReference type="PANTHER" id="PTHR13667">
    <property type="entry name" value="HOMOLOC-13"/>
    <property type="match status" value="1"/>
</dbReference>
<dbReference type="InterPro" id="IPR024511">
    <property type="entry name" value="Frtz"/>
</dbReference>
<dbReference type="Pfam" id="PF11768">
    <property type="entry name" value="Frtz"/>
    <property type="match status" value="1"/>
</dbReference>
<dbReference type="InterPro" id="IPR015943">
    <property type="entry name" value="WD40/YVTN_repeat-like_dom_sf"/>
</dbReference>
<evidence type="ECO:0000256" key="9">
    <source>
        <dbReference type="ARBA" id="ARBA00023069"/>
    </source>
</evidence>
<evidence type="ECO:0000256" key="12">
    <source>
        <dbReference type="ARBA" id="ARBA00023273"/>
    </source>
</evidence>
<accession>A0ABD2WPL2</accession>
<evidence type="ECO:0000313" key="15">
    <source>
        <dbReference type="Proteomes" id="UP001627154"/>
    </source>
</evidence>
<feature type="compositionally biased region" description="Polar residues" evidence="13">
    <location>
        <begin position="891"/>
        <end position="902"/>
    </location>
</feature>
<evidence type="ECO:0000313" key="14">
    <source>
        <dbReference type="EMBL" id="KAL3394835.1"/>
    </source>
</evidence>
<comment type="subcellular location">
    <subcellularLocation>
        <location evidence="1">Cell membrane</location>
    </subcellularLocation>
    <subcellularLocation>
        <location evidence="2">Cytoplasm</location>
        <location evidence="2">Cytoskeleton</location>
        <location evidence="2">Cilium axoneme</location>
    </subcellularLocation>
</comment>
<dbReference type="SUPFAM" id="SSF50978">
    <property type="entry name" value="WD40 repeat-like"/>
    <property type="match status" value="1"/>
</dbReference>